<evidence type="ECO:0000256" key="1">
    <source>
        <dbReference type="SAM" id="Coils"/>
    </source>
</evidence>
<sequence length="545" mass="61158">MFVYQGKLNWYHYAQDETFVIVLPSGPVRVGDSVYLFSQWTVDAQGNKKKNWFMTLTVDSVTQTEASDVTFFLKGSWYNFTITTKRGYEELSVVMRNPQNGVSSPLSLKREWKSDQELTGTTRIWTGKFKWLNFASDEPAIFIVPDGFGEGKPILSTWQWTKASNGKTKDPSFRSATQTSVSGDGKTSFKFTYRSYYDISCTWDGNKDQLDVWVKEGGHSEDVGDMVRSAIIERQIHSHDLNPPDTTVTKGQCELRLPQAQASLPRLLCPLSFPKGLLETLAHTAAFVDQCGYLAKYAQDHFTALDADYHKALELINGLKAEIVNLTKTRDDLILDRDGARSKVKNLQDALDKAMKDIEELQKEVARLKECIANDALKDAEAAKLLQKTQQELTTEQGKVADLTKEKTALKAENDKLQATILSLQAQIITLETTIANLKAELTVKITENKTLTDKNIQLESDKKNLEGTVKDLRRELEAALARIADLEEDATKQEKRINELIGEKSKALSDASVADQRAATAESTVAKYKKWAFKNKVNIDLSTV</sequence>
<name>A0A9P9HNA7_FUSRE</name>
<dbReference type="GeneID" id="70226607"/>
<dbReference type="GO" id="GO:0051959">
    <property type="term" value="F:dynein light intermediate chain binding"/>
    <property type="evidence" value="ECO:0007669"/>
    <property type="project" value="TreeGrafter"/>
</dbReference>
<organism evidence="2 3">
    <name type="scientific">Fusarium redolens</name>
    <dbReference type="NCBI Taxonomy" id="48865"/>
    <lineage>
        <taxon>Eukaryota</taxon>
        <taxon>Fungi</taxon>
        <taxon>Dikarya</taxon>
        <taxon>Ascomycota</taxon>
        <taxon>Pezizomycotina</taxon>
        <taxon>Sordariomycetes</taxon>
        <taxon>Hypocreomycetidae</taxon>
        <taxon>Hypocreales</taxon>
        <taxon>Nectriaceae</taxon>
        <taxon>Fusarium</taxon>
        <taxon>Fusarium redolens species complex</taxon>
    </lineage>
</organism>
<dbReference type="EMBL" id="JAGMUX010000005">
    <property type="protein sequence ID" value="KAH7259554.1"/>
    <property type="molecule type" value="Genomic_DNA"/>
</dbReference>
<comment type="caution">
    <text evidence="2">The sequence shown here is derived from an EMBL/GenBank/DDBJ whole genome shotgun (WGS) entry which is preliminary data.</text>
</comment>
<protein>
    <submittedName>
        <fullName evidence="2">Uncharacterized protein</fullName>
    </submittedName>
</protein>
<gene>
    <name evidence="2" type="ORF">BKA55DRAFT_610736</name>
</gene>
<dbReference type="OrthoDB" id="4332097at2759"/>
<dbReference type="Proteomes" id="UP000720189">
    <property type="component" value="Unassembled WGS sequence"/>
</dbReference>
<proteinExistence type="predicted"/>
<reference evidence="2" key="1">
    <citation type="journal article" date="2021" name="Nat. Commun.">
        <title>Genetic determinants of endophytism in the Arabidopsis root mycobiome.</title>
        <authorList>
            <person name="Mesny F."/>
            <person name="Miyauchi S."/>
            <person name="Thiergart T."/>
            <person name="Pickel B."/>
            <person name="Atanasova L."/>
            <person name="Karlsson M."/>
            <person name="Huettel B."/>
            <person name="Barry K.W."/>
            <person name="Haridas S."/>
            <person name="Chen C."/>
            <person name="Bauer D."/>
            <person name="Andreopoulos W."/>
            <person name="Pangilinan J."/>
            <person name="LaButti K."/>
            <person name="Riley R."/>
            <person name="Lipzen A."/>
            <person name="Clum A."/>
            <person name="Drula E."/>
            <person name="Henrissat B."/>
            <person name="Kohler A."/>
            <person name="Grigoriev I.V."/>
            <person name="Martin F.M."/>
            <person name="Hacquard S."/>
        </authorList>
    </citation>
    <scope>NUCLEOTIDE SEQUENCE</scope>
    <source>
        <strain evidence="2">MPI-CAGE-AT-0023</strain>
    </source>
</reference>
<dbReference type="RefSeq" id="XP_046052262.1">
    <property type="nucleotide sequence ID" value="XM_046196653.1"/>
</dbReference>
<dbReference type="PANTHER" id="PTHR18947">
    <property type="entry name" value="HOOK PROTEINS"/>
    <property type="match status" value="1"/>
</dbReference>
<dbReference type="GO" id="GO:0030705">
    <property type="term" value="P:cytoskeleton-dependent intracellular transport"/>
    <property type="evidence" value="ECO:0007669"/>
    <property type="project" value="TreeGrafter"/>
</dbReference>
<accession>A0A9P9HNA7</accession>
<dbReference type="GO" id="GO:0008017">
    <property type="term" value="F:microtubule binding"/>
    <property type="evidence" value="ECO:0007669"/>
    <property type="project" value="TreeGrafter"/>
</dbReference>
<dbReference type="AlphaFoldDB" id="A0A9P9HNA7"/>
<keyword evidence="1" id="KW-0175">Coiled coil</keyword>
<feature type="coiled-coil region" evidence="1">
    <location>
        <begin position="316"/>
        <end position="504"/>
    </location>
</feature>
<dbReference type="GO" id="GO:0005815">
    <property type="term" value="C:microtubule organizing center"/>
    <property type="evidence" value="ECO:0007669"/>
    <property type="project" value="TreeGrafter"/>
</dbReference>
<keyword evidence="3" id="KW-1185">Reference proteome</keyword>
<dbReference type="GO" id="GO:0031122">
    <property type="term" value="P:cytoplasmic microtubule organization"/>
    <property type="evidence" value="ECO:0007669"/>
    <property type="project" value="TreeGrafter"/>
</dbReference>
<dbReference type="GO" id="GO:0005737">
    <property type="term" value="C:cytoplasm"/>
    <property type="evidence" value="ECO:0007669"/>
    <property type="project" value="TreeGrafter"/>
</dbReference>
<evidence type="ECO:0000313" key="2">
    <source>
        <dbReference type="EMBL" id="KAH7259554.1"/>
    </source>
</evidence>
<dbReference type="PANTHER" id="PTHR18947:SF28">
    <property type="entry name" value="GIRDIN, ISOFORM A"/>
    <property type="match status" value="1"/>
</dbReference>
<dbReference type="Gene3D" id="1.10.287.1490">
    <property type="match status" value="1"/>
</dbReference>
<evidence type="ECO:0000313" key="3">
    <source>
        <dbReference type="Proteomes" id="UP000720189"/>
    </source>
</evidence>